<evidence type="ECO:0000313" key="3">
    <source>
        <dbReference type="Proteomes" id="UP001254488"/>
    </source>
</evidence>
<accession>A0ABU2YFK5</accession>
<dbReference type="Proteomes" id="UP001254488">
    <property type="component" value="Unassembled WGS sequence"/>
</dbReference>
<sequence>MDAYQLIPNISEFIAAILATIFFRKYSNSNERYFILFLWITFLVDAIGLYSRLEDISISWLYESYTFISFMFYFYWYYTILRFREFKRLAIIFASLFTIITILTYTINSLSGKGYAFVTGSVCLLLLTFFHFYQLLKSDEVLVVKHKLSFWISTALLLFYIGIIPLMLLSKYLGFKAMSYNLVLIILNIILYGCYSIGFIWTKKKYNHF</sequence>
<keyword evidence="1" id="KW-0472">Membrane</keyword>
<organism evidence="2 3">
    <name type="scientific">Patiriisocius hiemis</name>
    <dbReference type="NCBI Taxonomy" id="3075604"/>
    <lineage>
        <taxon>Bacteria</taxon>
        <taxon>Pseudomonadati</taxon>
        <taxon>Bacteroidota</taxon>
        <taxon>Flavobacteriia</taxon>
        <taxon>Flavobacteriales</taxon>
        <taxon>Flavobacteriaceae</taxon>
        <taxon>Patiriisocius</taxon>
    </lineage>
</organism>
<feature type="transmembrane region" description="Helical" evidence="1">
    <location>
        <begin position="114"/>
        <end position="136"/>
    </location>
</feature>
<keyword evidence="1" id="KW-0812">Transmembrane</keyword>
<feature type="transmembrane region" description="Helical" evidence="1">
    <location>
        <begin position="89"/>
        <end position="108"/>
    </location>
</feature>
<feature type="transmembrane region" description="Helical" evidence="1">
    <location>
        <begin position="148"/>
        <end position="168"/>
    </location>
</feature>
<reference evidence="2 3" key="1">
    <citation type="submission" date="2023-09" db="EMBL/GenBank/DDBJ databases">
        <authorList>
            <person name="Rey-Velasco X."/>
        </authorList>
    </citation>
    <scope>NUCLEOTIDE SEQUENCE [LARGE SCALE GENOMIC DNA]</scope>
    <source>
        <strain evidence="2 3">W242</strain>
    </source>
</reference>
<keyword evidence="1" id="KW-1133">Transmembrane helix</keyword>
<comment type="caution">
    <text evidence="2">The sequence shown here is derived from an EMBL/GenBank/DDBJ whole genome shotgun (WGS) entry which is preliminary data.</text>
</comment>
<dbReference type="EMBL" id="JAVRHZ010000007">
    <property type="protein sequence ID" value="MDT0556547.1"/>
    <property type="molecule type" value="Genomic_DNA"/>
</dbReference>
<proteinExistence type="predicted"/>
<feature type="transmembrane region" description="Helical" evidence="1">
    <location>
        <begin position="180"/>
        <end position="201"/>
    </location>
</feature>
<dbReference type="RefSeq" id="WP_311333498.1">
    <property type="nucleotide sequence ID" value="NZ_JAVRHZ010000007.1"/>
</dbReference>
<feature type="transmembrane region" description="Helical" evidence="1">
    <location>
        <begin position="35"/>
        <end position="53"/>
    </location>
</feature>
<gene>
    <name evidence="2" type="ORF">RM538_11055</name>
</gene>
<keyword evidence="3" id="KW-1185">Reference proteome</keyword>
<evidence type="ECO:0000313" key="2">
    <source>
        <dbReference type="EMBL" id="MDT0556547.1"/>
    </source>
</evidence>
<evidence type="ECO:0000256" key="1">
    <source>
        <dbReference type="SAM" id="Phobius"/>
    </source>
</evidence>
<feature type="transmembrane region" description="Helical" evidence="1">
    <location>
        <begin position="59"/>
        <end position="77"/>
    </location>
</feature>
<protein>
    <submittedName>
        <fullName evidence="2">Uncharacterized protein</fullName>
    </submittedName>
</protein>
<name>A0ABU2YFK5_9FLAO</name>
<feature type="transmembrane region" description="Helical" evidence="1">
    <location>
        <begin position="6"/>
        <end position="23"/>
    </location>
</feature>